<reference evidence="1 2" key="1">
    <citation type="submission" date="2015-01" db="EMBL/GenBank/DDBJ databases">
        <title>Evolution of Trichinella species and genotypes.</title>
        <authorList>
            <person name="Korhonen P.K."/>
            <person name="Edoardo P."/>
            <person name="Giuseppe L.R."/>
            <person name="Gasser R.B."/>
        </authorList>
    </citation>
    <scope>NUCLEOTIDE SEQUENCE [LARGE SCALE GENOMIC DNA]</scope>
    <source>
        <strain evidence="1">ISS37</strain>
    </source>
</reference>
<keyword evidence="2" id="KW-1185">Reference proteome</keyword>
<proteinExistence type="predicted"/>
<organism evidence="1 2">
    <name type="scientific">Trichinella nelsoni</name>
    <dbReference type="NCBI Taxonomy" id="6336"/>
    <lineage>
        <taxon>Eukaryota</taxon>
        <taxon>Metazoa</taxon>
        <taxon>Ecdysozoa</taxon>
        <taxon>Nematoda</taxon>
        <taxon>Enoplea</taxon>
        <taxon>Dorylaimia</taxon>
        <taxon>Trichinellida</taxon>
        <taxon>Trichinellidae</taxon>
        <taxon>Trichinella</taxon>
    </lineage>
</organism>
<protein>
    <submittedName>
        <fullName evidence="1">Uncharacterized protein</fullName>
    </submittedName>
</protein>
<name>A0A0V0S535_9BILA</name>
<dbReference type="Proteomes" id="UP000054630">
    <property type="component" value="Unassembled WGS sequence"/>
</dbReference>
<gene>
    <name evidence="1" type="ORF">T07_2912</name>
</gene>
<comment type="caution">
    <text evidence="1">The sequence shown here is derived from an EMBL/GenBank/DDBJ whole genome shotgun (WGS) entry which is preliminary data.</text>
</comment>
<sequence>MAERSKALRSGRSPLLWAWVRIPLLSRCFHNFDNKELHQLVISKGLQFILELKISESKFFHYAVTVSIA</sequence>
<dbReference type="EMBL" id="JYDL01000036">
    <property type="protein sequence ID" value="KRX21891.1"/>
    <property type="molecule type" value="Genomic_DNA"/>
</dbReference>
<dbReference type="AlphaFoldDB" id="A0A0V0S535"/>
<dbReference type="OrthoDB" id="10065297at2759"/>
<evidence type="ECO:0000313" key="2">
    <source>
        <dbReference type="Proteomes" id="UP000054630"/>
    </source>
</evidence>
<evidence type="ECO:0000313" key="1">
    <source>
        <dbReference type="EMBL" id="KRX21891.1"/>
    </source>
</evidence>
<accession>A0A0V0S535</accession>